<name>A0A2S9CXW9_CHRCI</name>
<comment type="caution">
    <text evidence="2">The sequence shown here is derived from an EMBL/GenBank/DDBJ whole genome shotgun (WGS) entry which is preliminary data.</text>
</comment>
<evidence type="ECO:0000313" key="5">
    <source>
        <dbReference type="Proteomes" id="UP000238534"/>
    </source>
</evidence>
<proteinExistence type="predicted"/>
<feature type="compositionally biased region" description="Basic and acidic residues" evidence="1">
    <location>
        <begin position="62"/>
        <end position="72"/>
    </location>
</feature>
<dbReference type="RefSeq" id="WP_105682379.1">
    <property type="nucleotide sequence ID" value="NZ_JBBGZD010000001.1"/>
</dbReference>
<protein>
    <submittedName>
        <fullName evidence="2">Uncharacterized protein</fullName>
    </submittedName>
</protein>
<dbReference type="AlphaFoldDB" id="A0A2S9CXW9"/>
<reference evidence="4 5" key="1">
    <citation type="submission" date="2017-09" db="EMBL/GenBank/DDBJ databases">
        <title>Genomic, metabolic, and phenotypic characteristics of bacterial isolates from the natural microbiome of the model nematode Caenorhabditis elegans.</title>
        <authorList>
            <person name="Zimmermann J."/>
            <person name="Obeng N."/>
            <person name="Yang W."/>
            <person name="Obeng O."/>
            <person name="Kissoyan K."/>
            <person name="Pees B."/>
            <person name="Dirksen P."/>
            <person name="Hoppner M."/>
            <person name="Franke A."/>
            <person name="Rosenstiel P."/>
            <person name="Leippe M."/>
            <person name="Dierking K."/>
            <person name="Kaleta C."/>
            <person name="Schulenburg H."/>
        </authorList>
    </citation>
    <scope>NUCLEOTIDE SEQUENCE [LARGE SCALE GENOMIC DNA]</scope>
    <source>
        <strain evidence="2 5">MYb25</strain>
        <strain evidence="3 4">MYb44</strain>
    </source>
</reference>
<evidence type="ECO:0000256" key="1">
    <source>
        <dbReference type="SAM" id="MobiDB-lite"/>
    </source>
</evidence>
<keyword evidence="4" id="KW-1185">Reference proteome</keyword>
<accession>A0A2S9CXW9</accession>
<dbReference type="Proteomes" id="UP000238325">
    <property type="component" value="Unassembled WGS sequence"/>
</dbReference>
<dbReference type="EMBL" id="PCPH01000002">
    <property type="protein sequence ID" value="PRB90984.1"/>
    <property type="molecule type" value="Genomic_DNA"/>
</dbReference>
<evidence type="ECO:0000313" key="4">
    <source>
        <dbReference type="Proteomes" id="UP000238325"/>
    </source>
</evidence>
<dbReference type="OrthoDB" id="1274797at2"/>
<feature type="compositionally biased region" description="Acidic residues" evidence="1">
    <location>
        <begin position="52"/>
        <end position="61"/>
    </location>
</feature>
<dbReference type="EMBL" id="PCPP01000001">
    <property type="protein sequence ID" value="PRB85296.1"/>
    <property type="molecule type" value="Genomic_DNA"/>
</dbReference>
<evidence type="ECO:0000313" key="2">
    <source>
        <dbReference type="EMBL" id="PRB85296.1"/>
    </source>
</evidence>
<dbReference type="Proteomes" id="UP000238534">
    <property type="component" value="Unassembled WGS sequence"/>
</dbReference>
<evidence type="ECO:0000313" key="3">
    <source>
        <dbReference type="EMBL" id="PRB90984.1"/>
    </source>
</evidence>
<feature type="compositionally biased region" description="Basic and acidic residues" evidence="1">
    <location>
        <begin position="12"/>
        <end position="29"/>
    </location>
</feature>
<feature type="compositionally biased region" description="Acidic residues" evidence="1">
    <location>
        <begin position="1"/>
        <end position="10"/>
    </location>
</feature>
<organism evidence="2 5">
    <name type="scientific">Chryseobacterium culicis</name>
    <dbReference type="NCBI Taxonomy" id="680127"/>
    <lineage>
        <taxon>Bacteria</taxon>
        <taxon>Pseudomonadati</taxon>
        <taxon>Bacteroidota</taxon>
        <taxon>Flavobacteriia</taxon>
        <taxon>Flavobacteriales</taxon>
        <taxon>Weeksellaceae</taxon>
        <taxon>Chryseobacterium group</taxon>
        <taxon>Chryseobacterium</taxon>
    </lineage>
</organism>
<gene>
    <name evidence="2" type="ORF">CQ022_03265</name>
    <name evidence="3" type="ORF">CQ033_09725</name>
</gene>
<feature type="region of interest" description="Disordered" evidence="1">
    <location>
        <begin position="1"/>
        <end position="29"/>
    </location>
</feature>
<sequence>MADETNESEDMNSSKEQQEGDHGVTRENNKHKALLHSFFISAVKSIYNMENEGGELNDSDETGDRCNEKKGD</sequence>
<feature type="region of interest" description="Disordered" evidence="1">
    <location>
        <begin position="52"/>
        <end position="72"/>
    </location>
</feature>